<dbReference type="GO" id="GO:0008234">
    <property type="term" value="F:cysteine-type peptidase activity"/>
    <property type="evidence" value="ECO:0007669"/>
    <property type="project" value="InterPro"/>
</dbReference>
<evidence type="ECO:0000313" key="6">
    <source>
        <dbReference type="Proteomes" id="UP000807353"/>
    </source>
</evidence>
<comment type="similarity">
    <text evidence="1">Belongs to the peptidase C48 family.</text>
</comment>
<keyword evidence="3" id="KW-0378">Hydrolase</keyword>
<accession>A0A9P6C9D4</accession>
<evidence type="ECO:0000256" key="2">
    <source>
        <dbReference type="ARBA" id="ARBA00022670"/>
    </source>
</evidence>
<feature type="domain" description="Ubiquitin-like protease family profile" evidence="4">
    <location>
        <begin position="312"/>
        <end position="464"/>
    </location>
</feature>
<name>A0A9P6C9D4_9AGAR</name>
<evidence type="ECO:0000259" key="4">
    <source>
        <dbReference type="PROSITE" id="PS50600"/>
    </source>
</evidence>
<dbReference type="Proteomes" id="UP000807353">
    <property type="component" value="Unassembled WGS sequence"/>
</dbReference>
<dbReference type="PANTHER" id="PTHR33096">
    <property type="entry name" value="CXC2 DOMAIN-CONTAINING PROTEIN"/>
    <property type="match status" value="1"/>
</dbReference>
<dbReference type="OrthoDB" id="3364670at2759"/>
<reference evidence="5" key="1">
    <citation type="submission" date="2020-11" db="EMBL/GenBank/DDBJ databases">
        <authorList>
            <consortium name="DOE Joint Genome Institute"/>
            <person name="Ahrendt S."/>
            <person name="Riley R."/>
            <person name="Andreopoulos W."/>
            <person name="Labutti K."/>
            <person name="Pangilinan J."/>
            <person name="Ruiz-Duenas F.J."/>
            <person name="Barrasa J.M."/>
            <person name="Sanchez-Garcia M."/>
            <person name="Camarero S."/>
            <person name="Miyauchi S."/>
            <person name="Serrano A."/>
            <person name="Linde D."/>
            <person name="Babiker R."/>
            <person name="Drula E."/>
            <person name="Ayuso-Fernandez I."/>
            <person name="Pacheco R."/>
            <person name="Padilla G."/>
            <person name="Ferreira P."/>
            <person name="Barriuso J."/>
            <person name="Kellner H."/>
            <person name="Castanera R."/>
            <person name="Alfaro M."/>
            <person name="Ramirez L."/>
            <person name="Pisabarro A.G."/>
            <person name="Kuo A."/>
            <person name="Tritt A."/>
            <person name="Lipzen A."/>
            <person name="He G."/>
            <person name="Yan M."/>
            <person name="Ng V."/>
            <person name="Cullen D."/>
            <person name="Martin F."/>
            <person name="Rosso M.-N."/>
            <person name="Henrissat B."/>
            <person name="Hibbett D."/>
            <person name="Martinez A.T."/>
            <person name="Grigoriev I.V."/>
        </authorList>
    </citation>
    <scope>NUCLEOTIDE SEQUENCE</scope>
    <source>
        <strain evidence="5">CBS 247.69</strain>
    </source>
</reference>
<dbReference type="PANTHER" id="PTHR33096:SF1">
    <property type="entry name" value="CXC1-LIKE CYSTEINE CLUSTER ASSOCIATED WITH KDZ TRANSPOSASES DOMAIN-CONTAINING PROTEIN"/>
    <property type="match status" value="1"/>
</dbReference>
<dbReference type="PROSITE" id="PS50600">
    <property type="entry name" value="ULP_PROTEASE"/>
    <property type="match status" value="1"/>
</dbReference>
<gene>
    <name evidence="5" type="ORF">BDZ94DRAFT_1176434</name>
</gene>
<sequence>MAHNLKINIRKRAVGSFFEWDKLDQAAGGREQAIGTKLHQTTRQAISKRKPALMNAIRKFNKYCEMLAKLHNSDWTIPLPQPLPTQLTPLRECPHLMEDVWITPCPGNIPAWLEDIDVREGIRAMLKLDRCHEELCRLGTEGNNLCRWFGQEIGALEVAIATPSNATLLVPLCHRRDRVLHLKKSFAGVLTGMACYEYHVENAQVLVQRITRTYVPSYTWITPQVQDVVVDHLFNDENTISASEDTGSPEPPYLESNTTILGDYLLREEAVIDDPTAGSEGIVLTNTPLIWLFTPPTPSTIPCQFHHPLGIIAFSVDDIAIMENPTAWLNDTCINGIARYLHATLSHATSPVSRYSSQCALFSTFDLLMIRYNASDEEIWRRTRKLEYWSKDVWILPIHRRTPKHWVVCTIHLSSRKLYLFDSFAARAPWKHEIQVSHYTCRAFPLFTYFTGDYPTHLAFGIPI</sequence>
<dbReference type="Pfam" id="PF02902">
    <property type="entry name" value="Peptidase_C48"/>
    <property type="match status" value="1"/>
</dbReference>
<comment type="caution">
    <text evidence="5">The sequence shown here is derived from an EMBL/GenBank/DDBJ whole genome shotgun (WGS) entry which is preliminary data.</text>
</comment>
<dbReference type="EMBL" id="MU150389">
    <property type="protein sequence ID" value="KAF9457042.1"/>
    <property type="molecule type" value="Genomic_DNA"/>
</dbReference>
<dbReference type="Gene3D" id="3.40.395.10">
    <property type="entry name" value="Adenoviral Proteinase, Chain A"/>
    <property type="match status" value="1"/>
</dbReference>
<proteinExistence type="inferred from homology"/>
<evidence type="ECO:0000313" key="5">
    <source>
        <dbReference type="EMBL" id="KAF9457042.1"/>
    </source>
</evidence>
<protein>
    <recommendedName>
        <fullName evidence="4">Ubiquitin-like protease family profile domain-containing protein</fullName>
    </recommendedName>
</protein>
<keyword evidence="6" id="KW-1185">Reference proteome</keyword>
<evidence type="ECO:0000256" key="1">
    <source>
        <dbReference type="ARBA" id="ARBA00005234"/>
    </source>
</evidence>
<organism evidence="5 6">
    <name type="scientific">Collybia nuda</name>
    <dbReference type="NCBI Taxonomy" id="64659"/>
    <lineage>
        <taxon>Eukaryota</taxon>
        <taxon>Fungi</taxon>
        <taxon>Dikarya</taxon>
        <taxon>Basidiomycota</taxon>
        <taxon>Agaricomycotina</taxon>
        <taxon>Agaricomycetes</taxon>
        <taxon>Agaricomycetidae</taxon>
        <taxon>Agaricales</taxon>
        <taxon>Tricholomatineae</taxon>
        <taxon>Clitocybaceae</taxon>
        <taxon>Collybia</taxon>
    </lineage>
</organism>
<dbReference type="InterPro" id="IPR038765">
    <property type="entry name" value="Papain-like_cys_pep_sf"/>
</dbReference>
<dbReference type="InterPro" id="IPR003653">
    <property type="entry name" value="Peptidase_C48_C"/>
</dbReference>
<dbReference type="GO" id="GO:0006508">
    <property type="term" value="P:proteolysis"/>
    <property type="evidence" value="ECO:0007669"/>
    <property type="project" value="UniProtKB-KW"/>
</dbReference>
<evidence type="ECO:0000256" key="3">
    <source>
        <dbReference type="ARBA" id="ARBA00022801"/>
    </source>
</evidence>
<dbReference type="SUPFAM" id="SSF54001">
    <property type="entry name" value="Cysteine proteinases"/>
    <property type="match status" value="1"/>
</dbReference>
<dbReference type="AlphaFoldDB" id="A0A9P6C9D4"/>
<keyword evidence="2" id="KW-0645">Protease</keyword>
<dbReference type="GO" id="GO:0019783">
    <property type="term" value="F:ubiquitin-like protein peptidase activity"/>
    <property type="evidence" value="ECO:0007669"/>
    <property type="project" value="UniProtKB-ARBA"/>
</dbReference>